<reference evidence="2 3" key="1">
    <citation type="submission" date="2013-09" db="EMBL/GenBank/DDBJ databases">
        <title>Corchorus capsularis genome sequencing.</title>
        <authorList>
            <person name="Alam M."/>
            <person name="Haque M.S."/>
            <person name="Islam M.S."/>
            <person name="Emdad E.M."/>
            <person name="Islam M.M."/>
            <person name="Ahmed B."/>
            <person name="Halim A."/>
            <person name="Hossen Q.M.M."/>
            <person name="Hossain M.Z."/>
            <person name="Ahmed R."/>
            <person name="Khan M.M."/>
            <person name="Islam R."/>
            <person name="Rashid M.M."/>
            <person name="Khan S.A."/>
            <person name="Rahman M.S."/>
            <person name="Alam M."/>
        </authorList>
    </citation>
    <scope>NUCLEOTIDE SEQUENCE [LARGE SCALE GENOMIC DNA]</scope>
    <source>
        <strain evidence="3">cv. CVL-1</strain>
        <tissue evidence="2">Whole seedling</tissue>
    </source>
</reference>
<feature type="compositionally biased region" description="Polar residues" evidence="1">
    <location>
        <begin position="21"/>
        <end position="30"/>
    </location>
</feature>
<gene>
    <name evidence="2" type="ORF">CCACVL1_13727</name>
</gene>
<protein>
    <submittedName>
        <fullName evidence="2">Uncharacterized protein</fullName>
    </submittedName>
</protein>
<keyword evidence="3" id="KW-1185">Reference proteome</keyword>
<feature type="region of interest" description="Disordered" evidence="1">
    <location>
        <begin position="1"/>
        <end position="30"/>
    </location>
</feature>
<evidence type="ECO:0000256" key="1">
    <source>
        <dbReference type="SAM" id="MobiDB-lite"/>
    </source>
</evidence>
<dbReference type="Proteomes" id="UP000188268">
    <property type="component" value="Unassembled WGS sequence"/>
</dbReference>
<feature type="compositionally biased region" description="Basic and acidic residues" evidence="1">
    <location>
        <begin position="1"/>
        <end position="18"/>
    </location>
</feature>
<organism evidence="2 3">
    <name type="scientific">Corchorus capsularis</name>
    <name type="common">Jute</name>
    <dbReference type="NCBI Taxonomy" id="210143"/>
    <lineage>
        <taxon>Eukaryota</taxon>
        <taxon>Viridiplantae</taxon>
        <taxon>Streptophyta</taxon>
        <taxon>Embryophyta</taxon>
        <taxon>Tracheophyta</taxon>
        <taxon>Spermatophyta</taxon>
        <taxon>Magnoliopsida</taxon>
        <taxon>eudicotyledons</taxon>
        <taxon>Gunneridae</taxon>
        <taxon>Pentapetalae</taxon>
        <taxon>rosids</taxon>
        <taxon>malvids</taxon>
        <taxon>Malvales</taxon>
        <taxon>Malvaceae</taxon>
        <taxon>Grewioideae</taxon>
        <taxon>Apeibeae</taxon>
        <taxon>Corchorus</taxon>
    </lineage>
</organism>
<dbReference type="Gramene" id="OMO79355">
    <property type="protein sequence ID" value="OMO79355"/>
    <property type="gene ID" value="CCACVL1_13727"/>
</dbReference>
<sequence length="46" mass="5053">AEVKIVREKPAGESDNRSSGKKSTNPSSWPLNVFSSDTIFLTGREE</sequence>
<feature type="non-terminal residue" evidence="2">
    <location>
        <position position="1"/>
    </location>
</feature>
<comment type="caution">
    <text evidence="2">The sequence shown here is derived from an EMBL/GenBank/DDBJ whole genome shotgun (WGS) entry which is preliminary data.</text>
</comment>
<accession>A0A1R3I9U5</accession>
<name>A0A1R3I9U5_COCAP</name>
<evidence type="ECO:0000313" key="3">
    <source>
        <dbReference type="Proteomes" id="UP000188268"/>
    </source>
</evidence>
<proteinExistence type="predicted"/>
<dbReference type="EMBL" id="AWWV01010411">
    <property type="protein sequence ID" value="OMO79355.1"/>
    <property type="molecule type" value="Genomic_DNA"/>
</dbReference>
<dbReference type="AlphaFoldDB" id="A0A1R3I9U5"/>
<evidence type="ECO:0000313" key="2">
    <source>
        <dbReference type="EMBL" id="OMO79355.1"/>
    </source>
</evidence>